<feature type="region of interest" description="Disordered" evidence="1">
    <location>
        <begin position="24"/>
        <end position="55"/>
    </location>
</feature>
<dbReference type="EMBL" id="CM026421">
    <property type="protein sequence ID" value="KAG0592493.1"/>
    <property type="molecule type" value="Genomic_DNA"/>
</dbReference>
<feature type="compositionally biased region" description="Basic and acidic residues" evidence="1">
    <location>
        <begin position="200"/>
        <end position="209"/>
    </location>
</feature>
<evidence type="ECO:0000256" key="1">
    <source>
        <dbReference type="SAM" id="MobiDB-lite"/>
    </source>
</evidence>
<feature type="region of interest" description="Disordered" evidence="1">
    <location>
        <begin position="187"/>
        <end position="217"/>
    </location>
</feature>
<keyword evidence="3" id="KW-1185">Reference proteome</keyword>
<feature type="compositionally biased region" description="Polar residues" evidence="1">
    <location>
        <begin position="35"/>
        <end position="46"/>
    </location>
</feature>
<protein>
    <submittedName>
        <fullName evidence="2">Uncharacterized protein</fullName>
    </submittedName>
</protein>
<dbReference type="AlphaFoldDB" id="A0A8T0JBW5"/>
<dbReference type="Proteomes" id="UP000822688">
    <property type="component" value="Chromosome 1"/>
</dbReference>
<proteinExistence type="predicted"/>
<sequence>MPGRVLARQADSLQDISSPTTKMGVYKLTFPGDQRSPTTAKTTPFRPSNLGRGFVPSARVQPLAKTSEESSELEHFTSVAMATDTISEDDTTSIFTSSTRTSNTISDDDISLADFAMRSTSADFAPARHSTACCTDLALRRELRKKFHVEPALDEAPDTLRDSFAMGHSFRRELEKEDRVESLALWEETETPASNSSRTITKDMPHSWHGDTASSMSSRNKGLEAIFRKPKKASASFFNGFFSGLTFSTSRRSRKS</sequence>
<comment type="caution">
    <text evidence="2">The sequence shown here is derived from an EMBL/GenBank/DDBJ whole genome shotgun (WGS) entry which is preliminary data.</text>
</comment>
<name>A0A8T0JBW5_CERPU</name>
<organism evidence="2 3">
    <name type="scientific">Ceratodon purpureus</name>
    <name type="common">Fire moss</name>
    <name type="synonym">Dicranum purpureum</name>
    <dbReference type="NCBI Taxonomy" id="3225"/>
    <lineage>
        <taxon>Eukaryota</taxon>
        <taxon>Viridiplantae</taxon>
        <taxon>Streptophyta</taxon>
        <taxon>Embryophyta</taxon>
        <taxon>Bryophyta</taxon>
        <taxon>Bryophytina</taxon>
        <taxon>Bryopsida</taxon>
        <taxon>Dicranidae</taxon>
        <taxon>Pseudoditrichales</taxon>
        <taxon>Ditrichaceae</taxon>
        <taxon>Ceratodon</taxon>
    </lineage>
</organism>
<evidence type="ECO:0000313" key="3">
    <source>
        <dbReference type="Proteomes" id="UP000822688"/>
    </source>
</evidence>
<evidence type="ECO:0000313" key="2">
    <source>
        <dbReference type="EMBL" id="KAG0592493.1"/>
    </source>
</evidence>
<reference evidence="2" key="1">
    <citation type="submission" date="2020-06" db="EMBL/GenBank/DDBJ databases">
        <title>WGS assembly of Ceratodon purpureus strain R40.</title>
        <authorList>
            <person name="Carey S.B."/>
            <person name="Jenkins J."/>
            <person name="Shu S."/>
            <person name="Lovell J.T."/>
            <person name="Sreedasyam A."/>
            <person name="Maumus F."/>
            <person name="Tiley G.P."/>
            <person name="Fernandez-Pozo N."/>
            <person name="Barry K."/>
            <person name="Chen C."/>
            <person name="Wang M."/>
            <person name="Lipzen A."/>
            <person name="Daum C."/>
            <person name="Saski C.A."/>
            <person name="Payton A.C."/>
            <person name="Mcbreen J.C."/>
            <person name="Conrad R.E."/>
            <person name="Kollar L.M."/>
            <person name="Olsson S."/>
            <person name="Huttunen S."/>
            <person name="Landis J.B."/>
            <person name="Wickett N.J."/>
            <person name="Johnson M.G."/>
            <person name="Rensing S.A."/>
            <person name="Grimwood J."/>
            <person name="Schmutz J."/>
            <person name="Mcdaniel S.F."/>
        </authorList>
    </citation>
    <scope>NUCLEOTIDE SEQUENCE</scope>
    <source>
        <strain evidence="2">R40</strain>
    </source>
</reference>
<gene>
    <name evidence="2" type="ORF">KC19_1G256800</name>
</gene>
<accession>A0A8T0JBW5</accession>